<name>A0A9P3LFK5_9APHY</name>
<evidence type="ECO:0000313" key="1">
    <source>
        <dbReference type="EMBL" id="GJE92739.1"/>
    </source>
</evidence>
<sequence>MLQYGESEGTCHPILAVYRFKLEPVKVLQESGVHLQERPYKMASSLSPLPDLPPKPPYPSLYLRKEHYEPYLKPLYERMWRVITRYKERPEQHFMKRDLYFGKHMVFREARWAEEFVEELNVLMNKAVHHGHVERVQNNVFYATNTHSALRNPRSESEKPGITLHDVRVAIRAEKLWEKYHAAKKATVPAGLYDPGSVVESIQDYALQIPRKHRRPGHGS</sequence>
<reference evidence="1 2" key="1">
    <citation type="submission" date="2021-08" db="EMBL/GenBank/DDBJ databases">
        <title>Draft Genome Sequence of Phanerochaete sordida strain YK-624.</title>
        <authorList>
            <person name="Mori T."/>
            <person name="Dohra H."/>
            <person name="Suzuki T."/>
            <person name="Kawagishi H."/>
            <person name="Hirai H."/>
        </authorList>
    </citation>
    <scope>NUCLEOTIDE SEQUENCE [LARGE SCALE GENOMIC DNA]</scope>
    <source>
        <strain evidence="1 2">YK-624</strain>
    </source>
</reference>
<dbReference type="EMBL" id="BPQB01000028">
    <property type="protein sequence ID" value="GJE92739.1"/>
    <property type="molecule type" value="Genomic_DNA"/>
</dbReference>
<dbReference type="OrthoDB" id="3263285at2759"/>
<dbReference type="InterPro" id="IPR036428">
    <property type="entry name" value="PCD_sf"/>
</dbReference>
<dbReference type="AlphaFoldDB" id="A0A9P3LFK5"/>
<dbReference type="Proteomes" id="UP000703269">
    <property type="component" value="Unassembled WGS sequence"/>
</dbReference>
<accession>A0A9P3LFK5</accession>
<keyword evidence="2" id="KW-1185">Reference proteome</keyword>
<evidence type="ECO:0000313" key="2">
    <source>
        <dbReference type="Proteomes" id="UP000703269"/>
    </source>
</evidence>
<organism evidence="1 2">
    <name type="scientific">Phanerochaete sordida</name>
    <dbReference type="NCBI Taxonomy" id="48140"/>
    <lineage>
        <taxon>Eukaryota</taxon>
        <taxon>Fungi</taxon>
        <taxon>Dikarya</taxon>
        <taxon>Basidiomycota</taxon>
        <taxon>Agaricomycotina</taxon>
        <taxon>Agaricomycetes</taxon>
        <taxon>Polyporales</taxon>
        <taxon>Phanerochaetaceae</taxon>
        <taxon>Phanerochaete</taxon>
    </lineage>
</organism>
<protein>
    <submittedName>
        <fullName evidence="1">Uncharacterized protein</fullName>
    </submittedName>
</protein>
<dbReference type="Gene3D" id="3.30.1360.20">
    <property type="entry name" value="Transcriptional coactivator/pterin dehydratase"/>
    <property type="match status" value="1"/>
</dbReference>
<dbReference type="GO" id="GO:0008124">
    <property type="term" value="F:4-alpha-hydroxytetrahydrobiopterin dehydratase activity"/>
    <property type="evidence" value="ECO:0007669"/>
    <property type="project" value="InterPro"/>
</dbReference>
<gene>
    <name evidence="1" type="ORF">PsYK624_088950</name>
</gene>
<dbReference type="GO" id="GO:0006729">
    <property type="term" value="P:tetrahydrobiopterin biosynthetic process"/>
    <property type="evidence" value="ECO:0007669"/>
    <property type="project" value="InterPro"/>
</dbReference>
<proteinExistence type="predicted"/>
<comment type="caution">
    <text evidence="1">The sequence shown here is derived from an EMBL/GenBank/DDBJ whole genome shotgun (WGS) entry which is preliminary data.</text>
</comment>